<sequence>MFVWRVMGISSNRKSETEWFTVRVSAASKSVCHAPRISARYLTSQPVEAQVLNQLGKLVLGPVSQRRKLNNSVISDFASLSP</sequence>
<reference evidence="1 2" key="2">
    <citation type="journal article" date="2022" name="Mol. Ecol. Resour.">
        <title>The genomes of chicory, endive, great burdock and yacon provide insights into Asteraceae paleo-polyploidization history and plant inulin production.</title>
        <authorList>
            <person name="Fan W."/>
            <person name="Wang S."/>
            <person name="Wang H."/>
            <person name="Wang A."/>
            <person name="Jiang F."/>
            <person name="Liu H."/>
            <person name="Zhao H."/>
            <person name="Xu D."/>
            <person name="Zhang Y."/>
        </authorList>
    </citation>
    <scope>NUCLEOTIDE SEQUENCE [LARGE SCALE GENOMIC DNA]</scope>
    <source>
        <strain evidence="2">cv. Punajuju</strain>
        <tissue evidence="1">Leaves</tissue>
    </source>
</reference>
<organism evidence="1 2">
    <name type="scientific">Cichorium intybus</name>
    <name type="common">Chicory</name>
    <dbReference type="NCBI Taxonomy" id="13427"/>
    <lineage>
        <taxon>Eukaryota</taxon>
        <taxon>Viridiplantae</taxon>
        <taxon>Streptophyta</taxon>
        <taxon>Embryophyta</taxon>
        <taxon>Tracheophyta</taxon>
        <taxon>Spermatophyta</taxon>
        <taxon>Magnoliopsida</taxon>
        <taxon>eudicotyledons</taxon>
        <taxon>Gunneridae</taxon>
        <taxon>Pentapetalae</taxon>
        <taxon>asterids</taxon>
        <taxon>campanulids</taxon>
        <taxon>Asterales</taxon>
        <taxon>Asteraceae</taxon>
        <taxon>Cichorioideae</taxon>
        <taxon>Cichorieae</taxon>
        <taxon>Cichoriinae</taxon>
        <taxon>Cichorium</taxon>
    </lineage>
</organism>
<dbReference type="Proteomes" id="UP001055811">
    <property type="component" value="Linkage Group LG09"/>
</dbReference>
<reference evidence="2" key="1">
    <citation type="journal article" date="2022" name="Mol. Ecol. Resour.">
        <title>The genomes of chicory, endive, great burdock and yacon provide insights into Asteraceae palaeo-polyploidization history and plant inulin production.</title>
        <authorList>
            <person name="Fan W."/>
            <person name="Wang S."/>
            <person name="Wang H."/>
            <person name="Wang A."/>
            <person name="Jiang F."/>
            <person name="Liu H."/>
            <person name="Zhao H."/>
            <person name="Xu D."/>
            <person name="Zhang Y."/>
        </authorList>
    </citation>
    <scope>NUCLEOTIDE SEQUENCE [LARGE SCALE GENOMIC DNA]</scope>
    <source>
        <strain evidence="2">cv. Punajuju</strain>
    </source>
</reference>
<name>A0ACB8YVM2_CICIN</name>
<evidence type="ECO:0000313" key="2">
    <source>
        <dbReference type="Proteomes" id="UP001055811"/>
    </source>
</evidence>
<evidence type="ECO:0000313" key="1">
    <source>
        <dbReference type="EMBL" id="KAI3689782.1"/>
    </source>
</evidence>
<proteinExistence type="predicted"/>
<accession>A0ACB8YVM2</accession>
<dbReference type="EMBL" id="CM042017">
    <property type="protein sequence ID" value="KAI3689782.1"/>
    <property type="molecule type" value="Genomic_DNA"/>
</dbReference>
<protein>
    <submittedName>
        <fullName evidence="1">Uncharacterized protein</fullName>
    </submittedName>
</protein>
<keyword evidence="2" id="KW-1185">Reference proteome</keyword>
<comment type="caution">
    <text evidence="1">The sequence shown here is derived from an EMBL/GenBank/DDBJ whole genome shotgun (WGS) entry which is preliminary data.</text>
</comment>
<gene>
    <name evidence="1" type="ORF">L2E82_47749</name>
</gene>